<dbReference type="AlphaFoldDB" id="A0A2M8QYI6"/>
<dbReference type="Pfam" id="PF03479">
    <property type="entry name" value="PCC"/>
    <property type="match status" value="1"/>
</dbReference>
<dbReference type="InterPro" id="IPR005175">
    <property type="entry name" value="PPC_dom"/>
</dbReference>
<keyword evidence="3" id="KW-1185">Reference proteome</keyword>
<dbReference type="EMBL" id="PGVG01000053">
    <property type="protein sequence ID" value="PJG50631.1"/>
    <property type="molecule type" value="Genomic_DNA"/>
</dbReference>
<evidence type="ECO:0000313" key="3">
    <source>
        <dbReference type="Proteomes" id="UP000231194"/>
    </source>
</evidence>
<dbReference type="Gene3D" id="3.30.1330.80">
    <property type="entry name" value="Hypothetical protein, similar to alpha- acetolactate decarboxylase, domain 2"/>
    <property type="match status" value="1"/>
</dbReference>
<evidence type="ECO:0000313" key="2">
    <source>
        <dbReference type="EMBL" id="PJG50631.1"/>
    </source>
</evidence>
<sequence length="196" mass="21445">MEIYDMQRHMLKGKFEEVIYARIEAGEDLLPALYDICRQNDVKTGVLLNATGNLAKLRLTRISAEPTTYNFGVDFIEIPGPLQMTMTGVIGMGWLPDESMRTPPPGFLRHHADTGFGCGGFDGHEDPYFKVNITAMNASGMAVCGHLLQGSPTGSVNWDGGTRVPSHFTVAIAKVSGVVLRAVWDKTGYYHELVPA</sequence>
<accession>A0A2M8QYI6</accession>
<comment type="caution">
    <text evidence="2">The sequence shown here is derived from an EMBL/GenBank/DDBJ whole genome shotgun (WGS) entry which is preliminary data.</text>
</comment>
<feature type="domain" description="PPC" evidence="1">
    <location>
        <begin position="18"/>
        <end position="151"/>
    </location>
</feature>
<name>A0A2M8QYI6_9BRAD</name>
<dbReference type="SUPFAM" id="SSF117856">
    <property type="entry name" value="AF0104/ALDC/Ptd012-like"/>
    <property type="match status" value="1"/>
</dbReference>
<proteinExistence type="predicted"/>
<organism evidence="2 3">
    <name type="scientific">Bradyrhizobium forestalis</name>
    <dbReference type="NCBI Taxonomy" id="1419263"/>
    <lineage>
        <taxon>Bacteria</taxon>
        <taxon>Pseudomonadati</taxon>
        <taxon>Pseudomonadota</taxon>
        <taxon>Alphaproteobacteria</taxon>
        <taxon>Hyphomicrobiales</taxon>
        <taxon>Nitrobacteraceae</taxon>
        <taxon>Bradyrhizobium</taxon>
    </lineage>
</organism>
<protein>
    <recommendedName>
        <fullName evidence="1">PPC domain-containing protein</fullName>
    </recommendedName>
</protein>
<gene>
    <name evidence="2" type="ORF">CVM73_35135</name>
</gene>
<reference evidence="2 3" key="1">
    <citation type="submission" date="2017-11" db="EMBL/GenBank/DDBJ databases">
        <title>Bradyrhizobium forestalis sp. nov., an efficient nitrogen-fixing bacterium isolated from nodules of forest legume species in the Amazon.</title>
        <authorList>
            <person name="Costa E.M."/>
            <person name="Guimaraes A."/>
            <person name="Carvalho T.S."/>
            <person name="Rodrigues T.L."/>
            <person name="Ribeiro P.R.A."/>
            <person name="Lebbe L."/>
            <person name="Willems A."/>
            <person name="Moreira F.M.S."/>
        </authorList>
    </citation>
    <scope>NUCLEOTIDE SEQUENCE [LARGE SCALE GENOMIC DNA]</scope>
    <source>
        <strain evidence="2 3">INPA54B</strain>
    </source>
</reference>
<dbReference type="Proteomes" id="UP000231194">
    <property type="component" value="Unassembled WGS sequence"/>
</dbReference>
<evidence type="ECO:0000259" key="1">
    <source>
        <dbReference type="Pfam" id="PF03479"/>
    </source>
</evidence>